<reference evidence="5 6" key="1">
    <citation type="submission" date="2019-06" db="EMBL/GenBank/DDBJ databases">
        <title>Draft Genome Sequence of Candidatus Phytoplasma pini-Related Strain MDPP: A Resource for Comparative Genomics of Gymnosperm-infecting Phytoplasmas.</title>
        <authorList>
            <person name="Cai W."/>
            <person name="Costanzo S."/>
            <person name="Shao J."/>
            <person name="Zhao Y."/>
            <person name="Davis R."/>
        </authorList>
    </citation>
    <scope>NUCLEOTIDE SEQUENCE [LARGE SCALE GENOMIC DNA]</scope>
    <source>
        <strain evidence="5 6">MDPP</strain>
    </source>
</reference>
<comment type="caution">
    <text evidence="5">The sequence shown here is derived from an EMBL/GenBank/DDBJ whole genome shotgun (WGS) entry which is preliminary data.</text>
</comment>
<dbReference type="Gene3D" id="3.40.50.920">
    <property type="match status" value="1"/>
</dbReference>
<evidence type="ECO:0000313" key="6">
    <source>
        <dbReference type="Proteomes" id="UP000320078"/>
    </source>
</evidence>
<proteinExistence type="predicted"/>
<evidence type="ECO:0000256" key="2">
    <source>
        <dbReference type="ARBA" id="ARBA00023002"/>
    </source>
</evidence>
<accession>A0A559KJK8</accession>
<dbReference type="FunFam" id="3.40.50.970:FF:000001">
    <property type="entry name" value="Pyruvate dehydrogenase E1 beta subunit"/>
    <property type="match status" value="1"/>
</dbReference>
<keyword evidence="6" id="KW-1185">Reference proteome</keyword>
<dbReference type="CDD" id="cd07036">
    <property type="entry name" value="TPP_PYR_E1-PDHc-beta_like"/>
    <property type="match status" value="1"/>
</dbReference>
<dbReference type="InterPro" id="IPR005475">
    <property type="entry name" value="Transketolase-like_Pyr-bd"/>
</dbReference>
<keyword evidence="3" id="KW-0786">Thiamine pyrophosphate</keyword>
<dbReference type="SUPFAM" id="SSF52922">
    <property type="entry name" value="TK C-terminal domain-like"/>
    <property type="match status" value="1"/>
</dbReference>
<dbReference type="InterPro" id="IPR033248">
    <property type="entry name" value="Transketolase_C"/>
</dbReference>
<evidence type="ECO:0000313" key="5">
    <source>
        <dbReference type="EMBL" id="TVY12278.1"/>
    </source>
</evidence>
<dbReference type="EMBL" id="VIAE01000004">
    <property type="protein sequence ID" value="TVY12278.1"/>
    <property type="molecule type" value="Genomic_DNA"/>
</dbReference>
<protein>
    <submittedName>
        <fullName evidence="5">Thiamine pyrophosphate-dependent dehydrogenase, E1 component (Beta subunit, PdhB-like)</fullName>
    </submittedName>
</protein>
<dbReference type="FunFam" id="3.40.50.920:FF:000001">
    <property type="entry name" value="Pyruvate dehydrogenase E1 beta subunit"/>
    <property type="match status" value="1"/>
</dbReference>
<dbReference type="PANTHER" id="PTHR43257">
    <property type="entry name" value="PYRUVATE DEHYDROGENASE E1 COMPONENT BETA SUBUNIT"/>
    <property type="match status" value="1"/>
</dbReference>
<dbReference type="Proteomes" id="UP000320078">
    <property type="component" value="Unassembled WGS sequence"/>
</dbReference>
<dbReference type="SUPFAM" id="SSF52518">
    <property type="entry name" value="Thiamin diphosphate-binding fold (THDP-binding)"/>
    <property type="match status" value="1"/>
</dbReference>
<feature type="domain" description="Transketolase-like pyrimidine-binding" evidence="4">
    <location>
        <begin position="13"/>
        <end position="188"/>
    </location>
</feature>
<comment type="cofactor">
    <cofactor evidence="1">
        <name>thiamine diphosphate</name>
        <dbReference type="ChEBI" id="CHEBI:58937"/>
    </cofactor>
</comment>
<dbReference type="PANTHER" id="PTHR43257:SF2">
    <property type="entry name" value="PYRUVATE DEHYDROGENASE E1 COMPONENT SUBUNIT BETA"/>
    <property type="match status" value="1"/>
</dbReference>
<dbReference type="AlphaFoldDB" id="A0A559KJK8"/>
<sequence length="333" mass="36645">MKNQNNSPQLLTVNLLQAINHTLDILLAKDSKIFLFGQDIGKLGGVFRLTAGLQAKYGEKRVFDTPISESAIIGSAIGMAINGLRPIAEIQFDGFVYSGLQDLISHGVRMRNRSRNTFSCPMVIKFPVGGGVKALEHHSESLEVIFGSIPGLKVVVPSSPYDAKGLLIAAVKDPNPVVYMEPKLLYRSTKQDIPVEEYEVEIGKANIVKKGKDITLIAWSSAIVIAQSAIKILEKENISVELIDLRTINPIDKETILNSVKKTGRLVVAHEATRTFGPAGELITLVNENIFSYLKCSPKRITGYDIIMPLARGEHHQMLNPNKIIHGIKKIFN</sequence>
<organism evidence="5 6">
    <name type="scientific">Candidatus Phytoplasma pini</name>
    <dbReference type="NCBI Taxonomy" id="267362"/>
    <lineage>
        <taxon>Bacteria</taxon>
        <taxon>Bacillati</taxon>
        <taxon>Mycoplasmatota</taxon>
        <taxon>Mollicutes</taxon>
        <taxon>Acholeplasmatales</taxon>
        <taxon>Acholeplasmataceae</taxon>
        <taxon>Candidatus Phytoplasma</taxon>
    </lineage>
</organism>
<dbReference type="GO" id="GO:0016491">
    <property type="term" value="F:oxidoreductase activity"/>
    <property type="evidence" value="ECO:0007669"/>
    <property type="project" value="UniProtKB-KW"/>
</dbReference>
<dbReference type="Pfam" id="PF02780">
    <property type="entry name" value="Transketolase_C"/>
    <property type="match status" value="1"/>
</dbReference>
<dbReference type="Pfam" id="PF02779">
    <property type="entry name" value="Transket_pyr"/>
    <property type="match status" value="1"/>
</dbReference>
<evidence type="ECO:0000259" key="4">
    <source>
        <dbReference type="SMART" id="SM00861"/>
    </source>
</evidence>
<dbReference type="Gene3D" id="3.40.50.970">
    <property type="match status" value="1"/>
</dbReference>
<name>A0A559KJK8_9MOLU</name>
<gene>
    <name evidence="5" type="primary">acoB</name>
    <name evidence="5" type="ORF">MDPP_00226</name>
</gene>
<dbReference type="InterPro" id="IPR029061">
    <property type="entry name" value="THDP-binding"/>
</dbReference>
<evidence type="ECO:0000256" key="3">
    <source>
        <dbReference type="ARBA" id="ARBA00023052"/>
    </source>
</evidence>
<dbReference type="SMART" id="SM00861">
    <property type="entry name" value="Transket_pyr"/>
    <property type="match status" value="1"/>
</dbReference>
<dbReference type="InterPro" id="IPR009014">
    <property type="entry name" value="Transketo_C/PFOR_II"/>
</dbReference>
<keyword evidence="2" id="KW-0560">Oxidoreductase</keyword>
<evidence type="ECO:0000256" key="1">
    <source>
        <dbReference type="ARBA" id="ARBA00001964"/>
    </source>
</evidence>